<dbReference type="InterPro" id="IPR003838">
    <property type="entry name" value="ABC3_permease_C"/>
</dbReference>
<dbReference type="Pfam" id="PF02687">
    <property type="entry name" value="FtsX"/>
    <property type="match status" value="1"/>
</dbReference>
<feature type="domain" description="ABC3 transporter permease C-terminal" evidence="8">
    <location>
        <begin position="273"/>
        <end position="401"/>
    </location>
</feature>
<keyword evidence="4 7" id="KW-0812">Transmembrane</keyword>
<proteinExistence type="inferred from homology"/>
<evidence type="ECO:0000259" key="8">
    <source>
        <dbReference type="Pfam" id="PF02687"/>
    </source>
</evidence>
<dbReference type="PANTHER" id="PTHR30489">
    <property type="entry name" value="LIPOPROTEIN-RELEASING SYSTEM TRANSMEMBRANE PROTEIN LOLE"/>
    <property type="match status" value="1"/>
</dbReference>
<keyword evidence="6 7" id="KW-0472">Membrane</keyword>
<evidence type="ECO:0000256" key="4">
    <source>
        <dbReference type="ARBA" id="ARBA00022692"/>
    </source>
</evidence>
<comment type="caution">
    <text evidence="10">The sequence shown here is derived from an EMBL/GenBank/DDBJ whole genome shotgun (WGS) entry which is preliminary data.</text>
</comment>
<feature type="transmembrane region" description="Helical" evidence="7">
    <location>
        <begin position="272"/>
        <end position="293"/>
    </location>
</feature>
<name>A0A370DLS8_9GAMM</name>
<dbReference type="PANTHER" id="PTHR30489:SF0">
    <property type="entry name" value="LIPOPROTEIN-RELEASING SYSTEM TRANSMEMBRANE PROTEIN LOLE"/>
    <property type="match status" value="1"/>
</dbReference>
<evidence type="ECO:0000313" key="10">
    <source>
        <dbReference type="EMBL" id="RDH85277.1"/>
    </source>
</evidence>
<dbReference type="Pfam" id="PF12704">
    <property type="entry name" value="MacB_PCD"/>
    <property type="match status" value="1"/>
</dbReference>
<sequence length="408" mass="45106">MLIIKLALRNILRNRRRSLLTILSMGGGYFMLSFMLSMTEGSYSNMIDLFTRDHTGHVQVHKGNYLDRPSLFKTINQTTSLIESIKNNPQVIGVTARIYGPSLAYGKNKTFPANVIGINPELESETTFLKEKVNQGQYLTSGVTSNGYFPAMLGKSLAKNLHLEIGDELVLISQGVDGSIANDVFEVVAIVGTAESFERMNVYLSMDGMRQFLSMGDQVHELAISLNHQSLARDFSKKLQQILQQNDLQVKPWQKVEEVFYKSMQADLKGNYISMGIIIFIVSIGVLNTVLMGTLERTREFGVLKAVGTRPATIFKLIMLESFFLSMISCLLGLVFALPANYWLSVVGITMPEPIDMGGVLFESMLGEISWFSMGVPALVVVSSTLLVSLIPAVRAARISPLQALQAV</sequence>
<dbReference type="GO" id="GO:0044874">
    <property type="term" value="P:lipoprotein localization to outer membrane"/>
    <property type="evidence" value="ECO:0007669"/>
    <property type="project" value="TreeGrafter"/>
</dbReference>
<evidence type="ECO:0000313" key="11">
    <source>
        <dbReference type="Proteomes" id="UP000254266"/>
    </source>
</evidence>
<feature type="domain" description="MacB-like periplasmic core" evidence="9">
    <location>
        <begin position="18"/>
        <end position="241"/>
    </location>
</feature>
<reference evidence="10 11" key="1">
    <citation type="journal article" date="2018" name="ISME J.">
        <title>Endosymbiont genomes yield clues of tubeworm success.</title>
        <authorList>
            <person name="Li Y."/>
            <person name="Liles M.R."/>
            <person name="Halanych K.M."/>
        </authorList>
    </citation>
    <scope>NUCLEOTIDE SEQUENCE [LARGE SCALE GENOMIC DNA]</scope>
    <source>
        <strain evidence="10">A1464</strain>
    </source>
</reference>
<evidence type="ECO:0000256" key="1">
    <source>
        <dbReference type="ARBA" id="ARBA00004651"/>
    </source>
</evidence>
<keyword evidence="5 7" id="KW-1133">Transmembrane helix</keyword>
<keyword evidence="11" id="KW-1185">Reference proteome</keyword>
<dbReference type="Proteomes" id="UP000254266">
    <property type="component" value="Unassembled WGS sequence"/>
</dbReference>
<evidence type="ECO:0000259" key="9">
    <source>
        <dbReference type="Pfam" id="PF12704"/>
    </source>
</evidence>
<gene>
    <name evidence="10" type="ORF">DIZ80_02345</name>
</gene>
<feature type="transmembrane region" description="Helical" evidence="7">
    <location>
        <begin position="369"/>
        <end position="391"/>
    </location>
</feature>
<protein>
    <submittedName>
        <fullName evidence="10">ABC transporter permease</fullName>
    </submittedName>
</protein>
<dbReference type="EMBL" id="QFXC01000004">
    <property type="protein sequence ID" value="RDH85277.1"/>
    <property type="molecule type" value="Genomic_DNA"/>
</dbReference>
<dbReference type="GO" id="GO:0098797">
    <property type="term" value="C:plasma membrane protein complex"/>
    <property type="evidence" value="ECO:0007669"/>
    <property type="project" value="TreeGrafter"/>
</dbReference>
<feature type="transmembrane region" description="Helical" evidence="7">
    <location>
        <begin position="20"/>
        <end position="38"/>
    </location>
</feature>
<keyword evidence="3" id="KW-1003">Cell membrane</keyword>
<dbReference type="InterPro" id="IPR051447">
    <property type="entry name" value="Lipoprotein-release_system"/>
</dbReference>
<feature type="transmembrane region" description="Helical" evidence="7">
    <location>
        <begin position="314"/>
        <end position="338"/>
    </location>
</feature>
<evidence type="ECO:0000256" key="2">
    <source>
        <dbReference type="ARBA" id="ARBA00005236"/>
    </source>
</evidence>
<dbReference type="AlphaFoldDB" id="A0A370DLS8"/>
<evidence type="ECO:0000256" key="3">
    <source>
        <dbReference type="ARBA" id="ARBA00022475"/>
    </source>
</evidence>
<evidence type="ECO:0000256" key="7">
    <source>
        <dbReference type="SAM" id="Phobius"/>
    </source>
</evidence>
<organism evidence="10 11">
    <name type="scientific">endosymbiont of Galathealinum brachiosum</name>
    <dbReference type="NCBI Taxonomy" id="2200906"/>
    <lineage>
        <taxon>Bacteria</taxon>
        <taxon>Pseudomonadati</taxon>
        <taxon>Pseudomonadota</taxon>
        <taxon>Gammaproteobacteria</taxon>
        <taxon>sulfur-oxidizing symbionts</taxon>
    </lineage>
</organism>
<evidence type="ECO:0000256" key="6">
    <source>
        <dbReference type="ARBA" id="ARBA00023136"/>
    </source>
</evidence>
<comment type="subcellular location">
    <subcellularLocation>
        <location evidence="1">Cell membrane</location>
        <topology evidence="1">Multi-pass membrane protein</topology>
    </subcellularLocation>
</comment>
<comment type="similarity">
    <text evidence="2">Belongs to the ABC-4 integral membrane protein family. LolC/E subfamily.</text>
</comment>
<dbReference type="InterPro" id="IPR025857">
    <property type="entry name" value="MacB_PCD"/>
</dbReference>
<accession>A0A370DLS8</accession>
<evidence type="ECO:0000256" key="5">
    <source>
        <dbReference type="ARBA" id="ARBA00022989"/>
    </source>
</evidence>